<comment type="caution">
    <text evidence="1">The sequence shown here is derived from an EMBL/GenBank/DDBJ whole genome shotgun (WGS) entry which is preliminary data.</text>
</comment>
<gene>
    <name evidence="1" type="ORF">QOZ93_001981</name>
</gene>
<organism evidence="1 2">
    <name type="scientific">Hathewaya limosa</name>
    <name type="common">Clostridium limosum</name>
    <dbReference type="NCBI Taxonomy" id="1536"/>
    <lineage>
        <taxon>Bacteria</taxon>
        <taxon>Bacillati</taxon>
        <taxon>Bacillota</taxon>
        <taxon>Clostridia</taxon>
        <taxon>Eubacteriales</taxon>
        <taxon>Clostridiaceae</taxon>
        <taxon>Hathewaya</taxon>
    </lineage>
</organism>
<accession>A0ABU0JVS1</accession>
<dbReference type="EMBL" id="JAUSWN010000016">
    <property type="protein sequence ID" value="MDQ0480233.1"/>
    <property type="molecule type" value="Genomic_DNA"/>
</dbReference>
<dbReference type="Proteomes" id="UP001224418">
    <property type="component" value="Unassembled WGS sequence"/>
</dbReference>
<proteinExistence type="predicted"/>
<name>A0ABU0JVS1_HATLI</name>
<evidence type="ECO:0000313" key="1">
    <source>
        <dbReference type="EMBL" id="MDQ0480233.1"/>
    </source>
</evidence>
<keyword evidence="2" id="KW-1185">Reference proteome</keyword>
<sequence>MKNAKLNFYFFGDIGEYDVYNPAYVCNKRYASEIVYLIAKNDPFSISQLEITKLLGVNKEEVKDIIDNLKLINAIENKNDKYKIKFPIFLKEDVIDLESYINNIGKEIGNKIIKLRDILYEKVSKLKCFKQYGYERILYHIICDYIFDGTAFEFFKEKNIFCVSKIQPDNRDYIIVAYEDNNMVEKYSNNILCSSNNYRSHGVTFNSFGDSNGIRKDMFRFFRLIQKSVNEATPFEKVNLAYNRILDSKNIEISYECGTLMNNIFTEDVKYVELSEKEKNLAQFLKELGYIDINISNSMLSVNVPVFYDFEISTIIKEISDLILTTIFPIVKETFDNFEINVRNLTSVKHGVNIKEIANEIWHQVFGNVNEYLVKQKFVSVPDNIKGEGRYLRSIIISKNNIN</sequence>
<dbReference type="RefSeq" id="WP_307356111.1">
    <property type="nucleotide sequence ID" value="NZ_BAAACJ010000055.1"/>
</dbReference>
<reference evidence="1 2" key="1">
    <citation type="submission" date="2023-07" db="EMBL/GenBank/DDBJ databases">
        <title>Genomic Encyclopedia of Type Strains, Phase IV (KMG-IV): sequencing the most valuable type-strain genomes for metagenomic binning, comparative biology and taxonomic classification.</title>
        <authorList>
            <person name="Goeker M."/>
        </authorList>
    </citation>
    <scope>NUCLEOTIDE SEQUENCE [LARGE SCALE GENOMIC DNA]</scope>
    <source>
        <strain evidence="1 2">DSM 1400</strain>
    </source>
</reference>
<evidence type="ECO:0000313" key="2">
    <source>
        <dbReference type="Proteomes" id="UP001224418"/>
    </source>
</evidence>
<protein>
    <submittedName>
        <fullName evidence="1">Alkaline shock family protein YloU</fullName>
    </submittedName>
</protein>